<proteinExistence type="predicted"/>
<accession>A0A8H3BQ39</accession>
<protein>
    <submittedName>
        <fullName evidence="2">Uncharacterized protein</fullName>
    </submittedName>
</protein>
<evidence type="ECO:0000256" key="1">
    <source>
        <dbReference type="SAM" id="MobiDB-lite"/>
    </source>
</evidence>
<reference evidence="2" key="1">
    <citation type="submission" date="2021-01" db="EMBL/GenBank/DDBJ databases">
        <authorList>
            <person name="Kaushik A."/>
        </authorList>
    </citation>
    <scope>NUCLEOTIDE SEQUENCE</scope>
    <source>
        <strain evidence="2">AG3-T5</strain>
    </source>
</reference>
<name>A0A8H3BQ39_9AGAM</name>
<organism evidence="2 3">
    <name type="scientific">Rhizoctonia solani</name>
    <dbReference type="NCBI Taxonomy" id="456999"/>
    <lineage>
        <taxon>Eukaryota</taxon>
        <taxon>Fungi</taxon>
        <taxon>Dikarya</taxon>
        <taxon>Basidiomycota</taxon>
        <taxon>Agaricomycotina</taxon>
        <taxon>Agaricomycetes</taxon>
        <taxon>Cantharellales</taxon>
        <taxon>Ceratobasidiaceae</taxon>
        <taxon>Rhizoctonia</taxon>
    </lineage>
</organism>
<feature type="compositionally biased region" description="Polar residues" evidence="1">
    <location>
        <begin position="581"/>
        <end position="594"/>
    </location>
</feature>
<gene>
    <name evidence="2" type="ORF">RDB_LOCUS157640</name>
</gene>
<sequence>MSIPNLVRSSGTGQPFWPPVHRVEKGYHKTYPAYACLVITLPVFSSSDMEARQQLVDEIHCAAKDGVVSSNEKVVHEAGWVTPGPGELVLARLEGDKTDGERDTVIGIALTTDYLPHGDRKLKEIQDDLLGPRESRMGTAAIEKSPNSSHAGHQGPRCYTVGASIETGTNRMGPAANITPGQATSDQYWKTLSRVVPSMADRHSEAIASVISPEDAAQLAKRGEYFNAPALGNTRRHLVTGMQVNVTGVSGSARKSHSALGSAALFHTDDGDDFCTLSALTNLSDVGSDFDLGFFFLLEYGIAFEWKPFLTVLSSARALHVSSPPQLRSLESDRQPEPWELRLLVISYPSLDVLTRTGPTLLASGPGGPHLTHPQYENSHTTSTHAYRTWASAGRSLMSRENLVIFLARELLSLGQRILSQDPELAAHACIDVQNFLASFQFDSQNGHPQRSADMNSVDGEISRWQPAISHPNCTWKHSPWSGGQSWFTRRSPPDLVDLTEKRQAVFPVLSARRQGIKPSHSAHIQVALSQQSNGKRVGSSSQQKAVMRRLLDTSLSRHKRPPSMSGEDLQADRPARKQKVTSLDISNQSNSVEINKEDSSSGSKWEEEDTTPFDGVVVSLDTEIDFTRDQL</sequence>
<evidence type="ECO:0000313" key="3">
    <source>
        <dbReference type="Proteomes" id="UP000663841"/>
    </source>
</evidence>
<dbReference type="Proteomes" id="UP000663841">
    <property type="component" value="Unassembled WGS sequence"/>
</dbReference>
<dbReference type="EMBL" id="CAJMWW010000293">
    <property type="protein sequence ID" value="CAE6463282.1"/>
    <property type="molecule type" value="Genomic_DNA"/>
</dbReference>
<feature type="region of interest" description="Disordered" evidence="1">
    <location>
        <begin position="553"/>
        <end position="617"/>
    </location>
</feature>
<dbReference type="AlphaFoldDB" id="A0A8H3BQ39"/>
<evidence type="ECO:0000313" key="2">
    <source>
        <dbReference type="EMBL" id="CAE6463282.1"/>
    </source>
</evidence>
<comment type="caution">
    <text evidence="2">The sequence shown here is derived from an EMBL/GenBank/DDBJ whole genome shotgun (WGS) entry which is preliminary data.</text>
</comment>